<feature type="compositionally biased region" description="Low complexity" evidence="3">
    <location>
        <begin position="255"/>
        <end position="298"/>
    </location>
</feature>
<feature type="compositionally biased region" description="Basic and acidic residues" evidence="3">
    <location>
        <begin position="692"/>
        <end position="701"/>
    </location>
</feature>
<feature type="region of interest" description="Disordered" evidence="3">
    <location>
        <begin position="666"/>
        <end position="701"/>
    </location>
</feature>
<evidence type="ECO:0000256" key="1">
    <source>
        <dbReference type="ARBA" id="ARBA00022443"/>
    </source>
</evidence>
<dbReference type="InterPro" id="IPR051569">
    <property type="entry name" value="SHANK"/>
</dbReference>
<dbReference type="SUPFAM" id="SSF54236">
    <property type="entry name" value="Ubiquitin-like"/>
    <property type="match status" value="1"/>
</dbReference>
<evidence type="ECO:0000259" key="5">
    <source>
        <dbReference type="PROSITE" id="PS50105"/>
    </source>
</evidence>
<dbReference type="Proteomes" id="UP000094065">
    <property type="component" value="Unassembled WGS sequence"/>
</dbReference>
<dbReference type="GeneID" id="30151535"/>
<dbReference type="Gene3D" id="2.30.30.40">
    <property type="entry name" value="SH3 Domains"/>
    <property type="match status" value="1"/>
</dbReference>
<feature type="region of interest" description="Disordered" evidence="3">
    <location>
        <begin position="177"/>
        <end position="323"/>
    </location>
</feature>
<dbReference type="SMART" id="SM00314">
    <property type="entry name" value="RA"/>
    <property type="match status" value="1"/>
</dbReference>
<dbReference type="PROSITE" id="PS50002">
    <property type="entry name" value="SH3"/>
    <property type="match status" value="2"/>
</dbReference>
<keyword evidence="1 2" id="KW-0728">SH3 domain</keyword>
<dbReference type="PROSITE" id="PS50105">
    <property type="entry name" value="SAM_DOMAIN"/>
    <property type="match status" value="1"/>
</dbReference>
<dbReference type="InterPro" id="IPR001452">
    <property type="entry name" value="SH3_domain"/>
</dbReference>
<evidence type="ECO:0000256" key="2">
    <source>
        <dbReference type="PROSITE-ProRule" id="PRU00192"/>
    </source>
</evidence>
<gene>
    <name evidence="7" type="ORF">L202_00226</name>
</gene>
<feature type="compositionally biased region" description="Low complexity" evidence="3">
    <location>
        <begin position="212"/>
        <end position="225"/>
    </location>
</feature>
<dbReference type="CDD" id="cd01786">
    <property type="entry name" value="RA_STE50"/>
    <property type="match status" value="1"/>
</dbReference>
<dbReference type="GO" id="GO:0007165">
    <property type="term" value="P:signal transduction"/>
    <property type="evidence" value="ECO:0007669"/>
    <property type="project" value="InterPro"/>
</dbReference>
<feature type="compositionally biased region" description="Polar residues" evidence="3">
    <location>
        <begin position="193"/>
        <end position="211"/>
    </location>
</feature>
<dbReference type="SUPFAM" id="SSF50044">
    <property type="entry name" value="SH3-domain"/>
    <property type="match status" value="2"/>
</dbReference>
<dbReference type="SUPFAM" id="SSF47769">
    <property type="entry name" value="SAM/Pointed domain"/>
    <property type="match status" value="1"/>
</dbReference>
<feature type="compositionally biased region" description="Polar residues" evidence="3">
    <location>
        <begin position="226"/>
        <end position="235"/>
    </location>
</feature>
<dbReference type="Pfam" id="PF07647">
    <property type="entry name" value="SAM_2"/>
    <property type="match status" value="1"/>
</dbReference>
<feature type="compositionally biased region" description="Polar residues" evidence="3">
    <location>
        <begin position="480"/>
        <end position="493"/>
    </location>
</feature>
<dbReference type="InterPro" id="IPR036028">
    <property type="entry name" value="SH3-like_dom_sf"/>
</dbReference>
<organism evidence="7 8">
    <name type="scientific">Cryptococcus amylolentus CBS 6039</name>
    <dbReference type="NCBI Taxonomy" id="1295533"/>
    <lineage>
        <taxon>Eukaryota</taxon>
        <taxon>Fungi</taxon>
        <taxon>Dikarya</taxon>
        <taxon>Basidiomycota</taxon>
        <taxon>Agaricomycotina</taxon>
        <taxon>Tremellomycetes</taxon>
        <taxon>Tremellales</taxon>
        <taxon>Cryptococcaceae</taxon>
        <taxon>Cryptococcus</taxon>
    </lineage>
</organism>
<dbReference type="STRING" id="1295533.A0A1E3I6H5"/>
<dbReference type="SMART" id="SM00454">
    <property type="entry name" value="SAM"/>
    <property type="match status" value="1"/>
</dbReference>
<dbReference type="SMART" id="SM00326">
    <property type="entry name" value="SH3"/>
    <property type="match status" value="2"/>
</dbReference>
<evidence type="ECO:0000259" key="6">
    <source>
        <dbReference type="PROSITE" id="PS50200"/>
    </source>
</evidence>
<dbReference type="OrthoDB" id="8883818at2759"/>
<dbReference type="InterPro" id="IPR001660">
    <property type="entry name" value="SAM"/>
</dbReference>
<proteinExistence type="predicted"/>
<dbReference type="Gene3D" id="1.10.150.50">
    <property type="entry name" value="Transcription Factor, Ets-1"/>
    <property type="match status" value="1"/>
</dbReference>
<feature type="domain" description="SH3" evidence="4">
    <location>
        <begin position="502"/>
        <end position="569"/>
    </location>
</feature>
<evidence type="ECO:0000313" key="8">
    <source>
        <dbReference type="Proteomes" id="UP000094065"/>
    </source>
</evidence>
<reference evidence="7 8" key="1">
    <citation type="submission" date="2016-06" db="EMBL/GenBank/DDBJ databases">
        <title>Evolution of pathogenesis and genome organization in the Tremellales.</title>
        <authorList>
            <person name="Cuomo C."/>
            <person name="Litvintseva A."/>
            <person name="Heitman J."/>
            <person name="Chen Y."/>
            <person name="Sun S."/>
            <person name="Springer D."/>
            <person name="Dromer F."/>
            <person name="Young S."/>
            <person name="Zeng Q."/>
            <person name="Chapman S."/>
            <person name="Gujja S."/>
            <person name="Saif S."/>
            <person name="Birren B."/>
        </authorList>
    </citation>
    <scope>NUCLEOTIDE SEQUENCE [LARGE SCALE GENOMIC DNA]</scope>
    <source>
        <strain evidence="7 8">CBS 6039</strain>
    </source>
</reference>
<dbReference type="Gene3D" id="3.10.20.90">
    <property type="entry name" value="Phosphatidylinositol 3-kinase Catalytic Subunit, Chain A, domain 1"/>
    <property type="match status" value="1"/>
</dbReference>
<protein>
    <recommendedName>
        <fullName evidence="9">Protein kinase regulator</fullName>
    </recommendedName>
</protein>
<feature type="region of interest" description="Disordered" evidence="3">
    <location>
        <begin position="458"/>
        <end position="496"/>
    </location>
</feature>
<accession>A0A1E3I6H5</accession>
<name>A0A1E3I6H5_9TREE</name>
<feature type="domain" description="SAM" evidence="5">
    <location>
        <begin position="18"/>
        <end position="81"/>
    </location>
</feature>
<feature type="domain" description="SH3" evidence="4">
    <location>
        <begin position="598"/>
        <end position="658"/>
    </location>
</feature>
<dbReference type="Pfam" id="PF00788">
    <property type="entry name" value="RA"/>
    <property type="match status" value="1"/>
</dbReference>
<dbReference type="InterPro" id="IPR029071">
    <property type="entry name" value="Ubiquitin-like_domsf"/>
</dbReference>
<dbReference type="InterPro" id="IPR013761">
    <property type="entry name" value="SAM/pointed_sf"/>
</dbReference>
<dbReference type="PROSITE" id="PS50200">
    <property type="entry name" value="RA"/>
    <property type="match status" value="1"/>
</dbReference>
<dbReference type="CDD" id="cd00174">
    <property type="entry name" value="SH3"/>
    <property type="match status" value="1"/>
</dbReference>
<evidence type="ECO:0000259" key="4">
    <source>
        <dbReference type="PROSITE" id="PS50002"/>
    </source>
</evidence>
<feature type="domain" description="Ras-associating" evidence="6">
    <location>
        <begin position="325"/>
        <end position="403"/>
    </location>
</feature>
<dbReference type="EMBL" id="AWGJ01000001">
    <property type="protein sequence ID" value="ODN84229.1"/>
    <property type="molecule type" value="Genomic_DNA"/>
</dbReference>
<comment type="caution">
    <text evidence="7">The sequence shown here is derived from an EMBL/GenBank/DDBJ whole genome shotgun (WGS) entry which is preliminary data.</text>
</comment>
<dbReference type="Pfam" id="PF00018">
    <property type="entry name" value="SH3_1"/>
    <property type="match status" value="1"/>
</dbReference>
<dbReference type="RefSeq" id="XP_018998032.1">
    <property type="nucleotide sequence ID" value="XM_019133327.1"/>
</dbReference>
<dbReference type="AlphaFoldDB" id="A0A1E3I6H5"/>
<keyword evidence="8" id="KW-1185">Reference proteome</keyword>
<dbReference type="PANTHER" id="PTHR24135:SF28">
    <property type="entry name" value="LD13733P"/>
    <property type="match status" value="1"/>
</dbReference>
<dbReference type="InterPro" id="IPR000159">
    <property type="entry name" value="RA_dom"/>
</dbReference>
<feature type="compositionally biased region" description="Basic and acidic residues" evidence="3">
    <location>
        <begin position="311"/>
        <end position="323"/>
    </location>
</feature>
<sequence length="701" mass="76102">MAVTSPKSASPPMSLLDWDENAVVSYLDSLGLGQYDKAIHEQGITGDVLAALDLETLQNLGISSVGHRLALLRAVYELKEDQGIEIGEEEWRPQEVEEQKRQDTERLVDMVREQHERLSLIERDHERLKAILEEKGISIRYGEYDDRDTLSGADSKKLAGLGLGRSESLKWREMKQNGEYGPNTSKPRPDQLFPTSLASSSNFTAPLSSHSTTFQDNFTPTTTNTSSYNVESPTPQAMERKDSRPSTVSRLISETAGAGSGSTATSPGTTPPGMSQSLSASSSKQSSTLAPTSSSSLPNAGPSPNLSVVPSDKEKSRAKDDARKAAKSFRVTLEDPCWKVLPAALKKYKINDDWRLYALFICYDNTGDSTERCLSYDEKPLLLFQKLKETGHKPVFMLRHIKDIKSPVFVAHTKQAQKLGLPGSTTASLLPKIKPATDTSVSPIKSTTLKPAIARIEDGHTPNGAAFPELPSPGLRDGDGSQSAGGSRTTNGQLIDHDGNTVNVTYGVAIYPYCRDREDEFDVPVGSSYIIRSKSKGWYIVNRDIDGTGSPHSFDQGWVPAGCILELSQPVSLISPSPDGQISAFPGLLPIPPSNITSSSYAGFALMDYKAKSDDELALEEGEKVRVYKKYCHWSYVIRNDTGERGWVPAWFVGKTPNTISTSLRDADVSAKAKVPATSTSLSGGSVDGEGGDEKTADESK</sequence>
<evidence type="ECO:0008006" key="9">
    <source>
        <dbReference type="Google" id="ProtNLM"/>
    </source>
</evidence>
<evidence type="ECO:0000256" key="3">
    <source>
        <dbReference type="SAM" id="MobiDB-lite"/>
    </source>
</evidence>
<evidence type="ECO:0000313" key="7">
    <source>
        <dbReference type="EMBL" id="ODN84229.1"/>
    </source>
</evidence>
<dbReference type="PANTHER" id="PTHR24135">
    <property type="entry name" value="SH3 AND MULTIPLE ANKYRIN REPEAT DOMAINS PROTEIN"/>
    <property type="match status" value="1"/>
</dbReference>